<gene>
    <name evidence="2" type="ORF">BU23DRAFT_7620</name>
</gene>
<dbReference type="AlphaFoldDB" id="A0A6A5VZV1"/>
<feature type="compositionally biased region" description="Basic and acidic residues" evidence="1">
    <location>
        <begin position="7"/>
        <end position="21"/>
    </location>
</feature>
<feature type="compositionally biased region" description="Basic and acidic residues" evidence="1">
    <location>
        <begin position="110"/>
        <end position="162"/>
    </location>
</feature>
<reference evidence="2" key="1">
    <citation type="journal article" date="2020" name="Stud. Mycol.">
        <title>101 Dothideomycetes genomes: a test case for predicting lifestyles and emergence of pathogens.</title>
        <authorList>
            <person name="Haridas S."/>
            <person name="Albert R."/>
            <person name="Binder M."/>
            <person name="Bloem J."/>
            <person name="Labutti K."/>
            <person name="Salamov A."/>
            <person name="Andreopoulos B."/>
            <person name="Baker S."/>
            <person name="Barry K."/>
            <person name="Bills G."/>
            <person name="Bluhm B."/>
            <person name="Cannon C."/>
            <person name="Castanera R."/>
            <person name="Culley D."/>
            <person name="Daum C."/>
            <person name="Ezra D."/>
            <person name="Gonzalez J."/>
            <person name="Henrissat B."/>
            <person name="Kuo A."/>
            <person name="Liang C."/>
            <person name="Lipzen A."/>
            <person name="Lutzoni F."/>
            <person name="Magnuson J."/>
            <person name="Mondo S."/>
            <person name="Nolan M."/>
            <person name="Ohm R."/>
            <person name="Pangilinan J."/>
            <person name="Park H.-J."/>
            <person name="Ramirez L."/>
            <person name="Alfaro M."/>
            <person name="Sun H."/>
            <person name="Tritt A."/>
            <person name="Yoshinaga Y."/>
            <person name="Zwiers L.-H."/>
            <person name="Turgeon B."/>
            <person name="Goodwin S."/>
            <person name="Spatafora J."/>
            <person name="Crous P."/>
            <person name="Grigoriev I."/>
        </authorList>
    </citation>
    <scope>NUCLEOTIDE SEQUENCE</scope>
    <source>
        <strain evidence="2">CBS 107.79</strain>
    </source>
</reference>
<feature type="compositionally biased region" description="Polar residues" evidence="1">
    <location>
        <begin position="79"/>
        <end position="95"/>
    </location>
</feature>
<sequence>MPSTSIEKGKARAETPDRDTRGALNSTLTPPRTPPRRPQAPIFTPTKRSANTPPPVTPSASTTLLTPTSKRTRLEDYGFSSTKKPTNHNSCTSPTKRAEENAAKKRARKIEREIKDDTDALLKDLEKEERENEREAQKRQAAEDKEAAQQLKREAKKAKESEDLAKRRVIDAKNNYYEWRRNNRKPGATFKLPGPYDRDSYRNARQCRDDYSLVPDDLKCLAHCMVPNTRDQDWCDEKWFCLVDVEKLVGRKAAMMAGIECSDEKELIGKGWEIIREQQKAKDTEEAS</sequence>
<protein>
    <submittedName>
        <fullName evidence="2">Uncharacterized protein</fullName>
    </submittedName>
</protein>
<accession>A0A6A5VZV1</accession>
<evidence type="ECO:0000313" key="2">
    <source>
        <dbReference type="EMBL" id="KAF1980376.1"/>
    </source>
</evidence>
<dbReference type="OrthoDB" id="3799195at2759"/>
<evidence type="ECO:0000256" key="1">
    <source>
        <dbReference type="SAM" id="MobiDB-lite"/>
    </source>
</evidence>
<organism evidence="2 3">
    <name type="scientific">Bimuria novae-zelandiae CBS 107.79</name>
    <dbReference type="NCBI Taxonomy" id="1447943"/>
    <lineage>
        <taxon>Eukaryota</taxon>
        <taxon>Fungi</taxon>
        <taxon>Dikarya</taxon>
        <taxon>Ascomycota</taxon>
        <taxon>Pezizomycotina</taxon>
        <taxon>Dothideomycetes</taxon>
        <taxon>Pleosporomycetidae</taxon>
        <taxon>Pleosporales</taxon>
        <taxon>Massarineae</taxon>
        <taxon>Didymosphaeriaceae</taxon>
        <taxon>Bimuria</taxon>
    </lineage>
</organism>
<keyword evidence="3" id="KW-1185">Reference proteome</keyword>
<evidence type="ECO:0000313" key="3">
    <source>
        <dbReference type="Proteomes" id="UP000800036"/>
    </source>
</evidence>
<feature type="region of interest" description="Disordered" evidence="1">
    <location>
        <begin position="1"/>
        <end position="162"/>
    </location>
</feature>
<proteinExistence type="predicted"/>
<dbReference type="EMBL" id="ML976656">
    <property type="protein sequence ID" value="KAF1980376.1"/>
    <property type="molecule type" value="Genomic_DNA"/>
</dbReference>
<name>A0A6A5VZV1_9PLEO</name>
<dbReference type="Proteomes" id="UP000800036">
    <property type="component" value="Unassembled WGS sequence"/>
</dbReference>
<feature type="compositionally biased region" description="Low complexity" evidence="1">
    <location>
        <begin position="58"/>
        <end position="69"/>
    </location>
</feature>